<reference evidence="2 3" key="1">
    <citation type="submission" date="2014-04" db="EMBL/GenBank/DDBJ databases">
        <authorList>
            <consortium name="DOE Joint Genome Institute"/>
            <person name="Kuo A."/>
            <person name="Girlanda M."/>
            <person name="Perotto S."/>
            <person name="Kohler A."/>
            <person name="Nagy L.G."/>
            <person name="Floudas D."/>
            <person name="Copeland A."/>
            <person name="Barry K.W."/>
            <person name="Cichocki N."/>
            <person name="Veneault-Fourrey C."/>
            <person name="LaButti K."/>
            <person name="Lindquist E.A."/>
            <person name="Lipzen A."/>
            <person name="Lundell T."/>
            <person name="Morin E."/>
            <person name="Murat C."/>
            <person name="Sun H."/>
            <person name="Tunlid A."/>
            <person name="Henrissat B."/>
            <person name="Grigoriev I.V."/>
            <person name="Hibbett D.S."/>
            <person name="Martin F."/>
            <person name="Nordberg H.P."/>
            <person name="Cantor M.N."/>
            <person name="Hua S.X."/>
        </authorList>
    </citation>
    <scope>NUCLEOTIDE SEQUENCE [LARGE SCALE GENOMIC DNA]</scope>
    <source>
        <strain evidence="2 3">MUT 4182</strain>
    </source>
</reference>
<reference evidence="3" key="2">
    <citation type="submission" date="2015-01" db="EMBL/GenBank/DDBJ databases">
        <title>Evolutionary Origins and Diversification of the Mycorrhizal Mutualists.</title>
        <authorList>
            <consortium name="DOE Joint Genome Institute"/>
            <consortium name="Mycorrhizal Genomics Consortium"/>
            <person name="Kohler A."/>
            <person name="Kuo A."/>
            <person name="Nagy L.G."/>
            <person name="Floudas D."/>
            <person name="Copeland A."/>
            <person name="Barry K.W."/>
            <person name="Cichocki N."/>
            <person name="Veneault-Fourrey C."/>
            <person name="LaButti K."/>
            <person name="Lindquist E.A."/>
            <person name="Lipzen A."/>
            <person name="Lundell T."/>
            <person name="Morin E."/>
            <person name="Murat C."/>
            <person name="Riley R."/>
            <person name="Ohm R."/>
            <person name="Sun H."/>
            <person name="Tunlid A."/>
            <person name="Henrissat B."/>
            <person name="Grigoriev I.V."/>
            <person name="Hibbett D.S."/>
            <person name="Martin F."/>
        </authorList>
    </citation>
    <scope>NUCLEOTIDE SEQUENCE [LARGE SCALE GENOMIC DNA]</scope>
    <source>
        <strain evidence="3">MUT 4182</strain>
    </source>
</reference>
<dbReference type="OrthoDB" id="6409159at2759"/>
<feature type="region of interest" description="Disordered" evidence="1">
    <location>
        <begin position="24"/>
        <end position="48"/>
    </location>
</feature>
<organism evidence="2 3">
    <name type="scientific">Tulasnella calospora MUT 4182</name>
    <dbReference type="NCBI Taxonomy" id="1051891"/>
    <lineage>
        <taxon>Eukaryota</taxon>
        <taxon>Fungi</taxon>
        <taxon>Dikarya</taxon>
        <taxon>Basidiomycota</taxon>
        <taxon>Agaricomycotina</taxon>
        <taxon>Agaricomycetes</taxon>
        <taxon>Cantharellales</taxon>
        <taxon>Tulasnellaceae</taxon>
        <taxon>Tulasnella</taxon>
    </lineage>
</organism>
<dbReference type="AlphaFoldDB" id="A0A0C3Q2J9"/>
<dbReference type="Proteomes" id="UP000054248">
    <property type="component" value="Unassembled WGS sequence"/>
</dbReference>
<accession>A0A0C3Q2J9</accession>
<sequence length="56" mass="6451">MGLAGQDVGRALCLYAHATVDAESRVDEHSRREDKASPLKEFDSEDVQEVKYRWRE</sequence>
<name>A0A0C3Q2J9_9AGAM</name>
<proteinExistence type="predicted"/>
<evidence type="ECO:0000313" key="3">
    <source>
        <dbReference type="Proteomes" id="UP000054248"/>
    </source>
</evidence>
<dbReference type="EMBL" id="KN823514">
    <property type="protein sequence ID" value="KIO16644.1"/>
    <property type="molecule type" value="Genomic_DNA"/>
</dbReference>
<evidence type="ECO:0000256" key="1">
    <source>
        <dbReference type="SAM" id="MobiDB-lite"/>
    </source>
</evidence>
<keyword evidence="3" id="KW-1185">Reference proteome</keyword>
<protein>
    <submittedName>
        <fullName evidence="2">Uncharacterized protein</fullName>
    </submittedName>
</protein>
<dbReference type="HOGENOM" id="CLU_3015936_0_0_1"/>
<evidence type="ECO:0000313" key="2">
    <source>
        <dbReference type="EMBL" id="KIO16644.1"/>
    </source>
</evidence>
<gene>
    <name evidence="2" type="ORF">M407DRAFT_246944</name>
</gene>